<gene>
    <name evidence="1" type="ORF">SAMN04489801_5935</name>
</gene>
<protein>
    <submittedName>
        <fullName evidence="1">Uncharacterized protein</fullName>
    </submittedName>
</protein>
<dbReference type="Proteomes" id="UP000182476">
    <property type="component" value="Chromosome I"/>
</dbReference>
<name>A0ABY0W195_9PSED</name>
<organism evidence="1 2">
    <name type="scientific">Pseudomonas mandelii</name>
    <dbReference type="NCBI Taxonomy" id="75612"/>
    <lineage>
        <taxon>Bacteria</taxon>
        <taxon>Pseudomonadati</taxon>
        <taxon>Pseudomonadota</taxon>
        <taxon>Gammaproteobacteria</taxon>
        <taxon>Pseudomonadales</taxon>
        <taxon>Pseudomonadaceae</taxon>
        <taxon>Pseudomonas</taxon>
    </lineage>
</organism>
<proteinExistence type="predicted"/>
<dbReference type="EMBL" id="LT629796">
    <property type="protein sequence ID" value="SDU68191.1"/>
    <property type="molecule type" value="Genomic_DNA"/>
</dbReference>
<evidence type="ECO:0000313" key="2">
    <source>
        <dbReference type="Proteomes" id="UP000182476"/>
    </source>
</evidence>
<sequence length="72" mass="8463">MKGQDCLWVQYDFVVTFNPKCEFADNPIPYARAELKVHILKIVPSKRSARFTFKLREIVDAIHVKQTTLQRL</sequence>
<evidence type="ECO:0000313" key="1">
    <source>
        <dbReference type="EMBL" id="SDU68191.1"/>
    </source>
</evidence>
<reference evidence="1 2" key="1">
    <citation type="submission" date="2016-10" db="EMBL/GenBank/DDBJ databases">
        <authorList>
            <person name="Varghese N."/>
            <person name="Submissions S."/>
        </authorList>
    </citation>
    <scope>NUCLEOTIDE SEQUENCE [LARGE SCALE GENOMIC DNA]</scope>
    <source>
        <strain evidence="1 2">LMG 21607</strain>
    </source>
</reference>
<accession>A0ABY0W195</accession>
<keyword evidence="2" id="KW-1185">Reference proteome</keyword>